<comment type="caution">
    <text evidence="1">The sequence shown here is derived from an EMBL/GenBank/DDBJ whole genome shotgun (WGS) entry which is preliminary data.</text>
</comment>
<organism evidence="1 2">
    <name type="scientific">Bradyrhizobium zhanjiangense</name>
    <dbReference type="NCBI Taxonomy" id="1325107"/>
    <lineage>
        <taxon>Bacteria</taxon>
        <taxon>Pseudomonadati</taxon>
        <taxon>Pseudomonadota</taxon>
        <taxon>Alphaproteobacteria</taxon>
        <taxon>Hyphomicrobiales</taxon>
        <taxon>Nitrobacteraceae</taxon>
        <taxon>Bradyrhizobium</taxon>
    </lineage>
</organism>
<gene>
    <name evidence="1" type="ORF">EAS62_03545</name>
</gene>
<sequence length="224" mass="25006">MPSFRLTGPARNVSARIIADERFKPGVLPEMLSQMEAAPPPGIVQPEYYQAQALMGLSTGEMAAQSNSWEFDREISRAESRLRAALSVTPSDAFLWLMLYSVELARNGFDPAYVSLIEKSYFAGPHEGWIALRRNRLALAVFALLSDVTQKAVVSEFSEMVDSDFIDAAAIILTTIGWEHRLSLLAGLEQADISSRESLARRLSRDGFKVTIPGVDRDDRLWRR</sequence>
<proteinExistence type="predicted"/>
<dbReference type="Proteomes" id="UP000289946">
    <property type="component" value="Unassembled WGS sequence"/>
</dbReference>
<reference evidence="1 2" key="1">
    <citation type="submission" date="2018-10" db="EMBL/GenBank/DDBJ databases">
        <title>Bradyrhizobium sp. nov., isolated from effective nodules of peanut in China.</title>
        <authorList>
            <person name="Li Y."/>
        </authorList>
    </citation>
    <scope>NUCLEOTIDE SEQUENCE [LARGE SCALE GENOMIC DNA]</scope>
    <source>
        <strain evidence="1 2">CCBAU 51781</strain>
    </source>
</reference>
<protein>
    <recommendedName>
        <fullName evidence="3">DNA alkylation repair protein</fullName>
    </recommendedName>
</protein>
<evidence type="ECO:0008006" key="3">
    <source>
        <dbReference type="Google" id="ProtNLM"/>
    </source>
</evidence>
<dbReference type="EMBL" id="RDRA01000002">
    <property type="protein sequence ID" value="RXG99152.1"/>
    <property type="molecule type" value="Genomic_DNA"/>
</dbReference>
<evidence type="ECO:0000313" key="2">
    <source>
        <dbReference type="Proteomes" id="UP000289946"/>
    </source>
</evidence>
<name>A0ABY0DU66_9BRAD</name>
<evidence type="ECO:0000313" key="1">
    <source>
        <dbReference type="EMBL" id="RXG99152.1"/>
    </source>
</evidence>
<accession>A0ABY0DU66</accession>
<keyword evidence="2" id="KW-1185">Reference proteome</keyword>